<accession>X0RWD7</accession>
<dbReference type="PANTHER" id="PTHR20857:SF15">
    <property type="entry name" value="THIAMINE-PHOSPHATE SYNTHASE"/>
    <property type="match status" value="1"/>
</dbReference>
<reference evidence="4" key="1">
    <citation type="journal article" date="2014" name="Front. Microbiol.">
        <title>High frequency of phylogenetically diverse reductive dehalogenase-homologous genes in deep subseafloor sedimentary metagenomes.</title>
        <authorList>
            <person name="Kawai M."/>
            <person name="Futagami T."/>
            <person name="Toyoda A."/>
            <person name="Takaki Y."/>
            <person name="Nishi S."/>
            <person name="Hori S."/>
            <person name="Arai W."/>
            <person name="Tsubouchi T."/>
            <person name="Morono Y."/>
            <person name="Uchiyama I."/>
            <person name="Ito T."/>
            <person name="Fujiyama A."/>
            <person name="Inagaki F."/>
            <person name="Takami H."/>
        </authorList>
    </citation>
    <scope>NUCLEOTIDE SEQUENCE</scope>
    <source>
        <strain evidence="4">Expedition CK06-06</strain>
    </source>
</reference>
<evidence type="ECO:0000256" key="1">
    <source>
        <dbReference type="ARBA" id="ARBA00004948"/>
    </source>
</evidence>
<dbReference type="PANTHER" id="PTHR20857">
    <property type="entry name" value="THIAMINE-PHOSPHATE PYROPHOSPHORYLASE"/>
    <property type="match status" value="1"/>
</dbReference>
<evidence type="ECO:0000313" key="4">
    <source>
        <dbReference type="EMBL" id="GAF73108.1"/>
    </source>
</evidence>
<dbReference type="InterPro" id="IPR022998">
    <property type="entry name" value="ThiamineP_synth_TenI"/>
</dbReference>
<dbReference type="EMBL" id="BARS01004107">
    <property type="protein sequence ID" value="GAF73108.1"/>
    <property type="molecule type" value="Genomic_DNA"/>
</dbReference>
<name>X0RWD7_9ZZZZ</name>
<sequence length="89" mass="9387">MSKAGGGRGLRLPCLSLVTDRSRCRGRPLEEIVALAIEGGVSLVQLREKDVAGGELYDLALALRAVVHGRGLLFVNERLDVAQACSADG</sequence>
<comment type="caution">
    <text evidence="4">The sequence shown here is derived from an EMBL/GenBank/DDBJ whole genome shotgun (WGS) entry which is preliminary data.</text>
</comment>
<dbReference type="GO" id="GO:0004789">
    <property type="term" value="F:thiamine-phosphate diphosphorylase activity"/>
    <property type="evidence" value="ECO:0007669"/>
    <property type="project" value="TreeGrafter"/>
</dbReference>
<feature type="domain" description="Thiamine phosphate synthase/TenI" evidence="3">
    <location>
        <begin position="16"/>
        <end position="89"/>
    </location>
</feature>
<dbReference type="Pfam" id="PF02581">
    <property type="entry name" value="TMP-TENI"/>
    <property type="match status" value="1"/>
</dbReference>
<gene>
    <name evidence="4" type="ORF">S01H1_08003</name>
</gene>
<organism evidence="4">
    <name type="scientific">marine sediment metagenome</name>
    <dbReference type="NCBI Taxonomy" id="412755"/>
    <lineage>
        <taxon>unclassified sequences</taxon>
        <taxon>metagenomes</taxon>
        <taxon>ecological metagenomes</taxon>
    </lineage>
</organism>
<protein>
    <recommendedName>
        <fullName evidence="3">Thiamine phosphate synthase/TenI domain-containing protein</fullName>
    </recommendedName>
</protein>
<evidence type="ECO:0000259" key="3">
    <source>
        <dbReference type="Pfam" id="PF02581"/>
    </source>
</evidence>
<dbReference type="InterPro" id="IPR013785">
    <property type="entry name" value="Aldolase_TIM"/>
</dbReference>
<dbReference type="AlphaFoldDB" id="X0RWD7"/>
<feature type="non-terminal residue" evidence="4">
    <location>
        <position position="89"/>
    </location>
</feature>
<dbReference type="GO" id="GO:0005737">
    <property type="term" value="C:cytoplasm"/>
    <property type="evidence" value="ECO:0007669"/>
    <property type="project" value="TreeGrafter"/>
</dbReference>
<dbReference type="SUPFAM" id="SSF51391">
    <property type="entry name" value="Thiamin phosphate synthase"/>
    <property type="match status" value="1"/>
</dbReference>
<dbReference type="CDD" id="cd00564">
    <property type="entry name" value="TMP_TenI"/>
    <property type="match status" value="1"/>
</dbReference>
<evidence type="ECO:0000256" key="2">
    <source>
        <dbReference type="ARBA" id="ARBA00022977"/>
    </source>
</evidence>
<keyword evidence="2" id="KW-0784">Thiamine biosynthesis</keyword>
<comment type="pathway">
    <text evidence="1">Cofactor biosynthesis; thiamine diphosphate biosynthesis.</text>
</comment>
<dbReference type="InterPro" id="IPR036206">
    <property type="entry name" value="ThiamineP_synth_sf"/>
</dbReference>
<dbReference type="GO" id="GO:0009228">
    <property type="term" value="P:thiamine biosynthetic process"/>
    <property type="evidence" value="ECO:0007669"/>
    <property type="project" value="UniProtKB-KW"/>
</dbReference>
<proteinExistence type="predicted"/>
<dbReference type="Gene3D" id="3.20.20.70">
    <property type="entry name" value="Aldolase class I"/>
    <property type="match status" value="1"/>
</dbReference>